<feature type="transmembrane region" description="Helical" evidence="2">
    <location>
        <begin position="21"/>
        <end position="40"/>
    </location>
</feature>
<feature type="region of interest" description="Disordered" evidence="1">
    <location>
        <begin position="1"/>
        <end position="20"/>
    </location>
</feature>
<dbReference type="Proteomes" id="UP000283374">
    <property type="component" value="Unassembled WGS sequence"/>
</dbReference>
<name>A0A413RNF6_9CELL</name>
<feature type="compositionally biased region" description="Low complexity" evidence="1">
    <location>
        <begin position="208"/>
        <end position="219"/>
    </location>
</feature>
<evidence type="ECO:0000256" key="2">
    <source>
        <dbReference type="SAM" id="Phobius"/>
    </source>
</evidence>
<sequence length="355" mass="36604">MRTTATRPFPHDDRLRKPSRAASHVVRITAILLALGLLGACSIRLETPAQVEPSPGAVEQVRARTLDDATDLAQAAQSALATKPSKAVAAVLTDVAEFSDQHAAQLGPVYDSGLTPSPTATTAPPASDAAAVLADLADATRTALADADDVDDAGLARLVASIATARDQLTRRLARATGVDTPDLDVVVQPTPAPSPTGSPAPEPTPSPEQTQAAQSSSADDLDALVLAHDQAGYAYEVIAAQQSGDVRTQARDAAAAHRDEAQRWAVAAGTAQTKDDPRRAAYTLPDGLTTTRTARRLAVSLESGIAEADATLVARTPAGERQPFMDGLRTATAAARSWGGAAVAFPGLPERAQS</sequence>
<keyword evidence="5" id="KW-1185">Reference proteome</keyword>
<keyword evidence="2" id="KW-0812">Transmembrane</keyword>
<feature type="region of interest" description="Disordered" evidence="1">
    <location>
        <begin position="181"/>
        <end position="219"/>
    </location>
</feature>
<dbReference type="Gene3D" id="1.20.1260.10">
    <property type="match status" value="1"/>
</dbReference>
<gene>
    <name evidence="4" type="ORF">D1825_06420</name>
</gene>
<dbReference type="OrthoDB" id="5147836at2"/>
<dbReference type="Pfam" id="PF14530">
    <property type="entry name" value="DUF4439"/>
    <property type="match status" value="1"/>
</dbReference>
<dbReference type="EMBL" id="QWKP01000162">
    <property type="protein sequence ID" value="RHA43130.1"/>
    <property type="molecule type" value="Genomic_DNA"/>
</dbReference>
<protein>
    <submittedName>
        <fullName evidence="4">DUF4439 domain-containing protein</fullName>
    </submittedName>
</protein>
<feature type="compositionally biased region" description="Pro residues" evidence="1">
    <location>
        <begin position="191"/>
        <end position="207"/>
    </location>
</feature>
<evidence type="ECO:0000259" key="3">
    <source>
        <dbReference type="Pfam" id="PF14530"/>
    </source>
</evidence>
<evidence type="ECO:0000313" key="4">
    <source>
        <dbReference type="EMBL" id="RHA43130.1"/>
    </source>
</evidence>
<dbReference type="InterPro" id="IPR009078">
    <property type="entry name" value="Ferritin-like_SF"/>
</dbReference>
<dbReference type="InterPro" id="IPR029447">
    <property type="entry name" value="DUF4439"/>
</dbReference>
<keyword evidence="2" id="KW-1133">Transmembrane helix</keyword>
<keyword evidence="2" id="KW-0472">Membrane</keyword>
<dbReference type="AlphaFoldDB" id="A0A413RNF6"/>
<comment type="caution">
    <text evidence="4">The sequence shown here is derived from an EMBL/GenBank/DDBJ whole genome shotgun (WGS) entry which is preliminary data.</text>
</comment>
<dbReference type="InterPro" id="IPR012347">
    <property type="entry name" value="Ferritin-like"/>
</dbReference>
<dbReference type="SUPFAM" id="SSF47240">
    <property type="entry name" value="Ferritin-like"/>
    <property type="match status" value="1"/>
</dbReference>
<dbReference type="RefSeq" id="WP_118766614.1">
    <property type="nucleotide sequence ID" value="NZ_QWKP01000162.1"/>
</dbReference>
<accession>A0A413RNF6</accession>
<proteinExistence type="predicted"/>
<evidence type="ECO:0000313" key="5">
    <source>
        <dbReference type="Proteomes" id="UP000283374"/>
    </source>
</evidence>
<evidence type="ECO:0000256" key="1">
    <source>
        <dbReference type="SAM" id="MobiDB-lite"/>
    </source>
</evidence>
<organism evidence="4 5">
    <name type="scientific">Cellulomonas rhizosphaerae</name>
    <dbReference type="NCBI Taxonomy" id="2293719"/>
    <lineage>
        <taxon>Bacteria</taxon>
        <taxon>Bacillati</taxon>
        <taxon>Actinomycetota</taxon>
        <taxon>Actinomycetes</taxon>
        <taxon>Micrococcales</taxon>
        <taxon>Cellulomonadaceae</taxon>
        <taxon>Cellulomonas</taxon>
    </lineage>
</organism>
<feature type="domain" description="DUF4439" evidence="3">
    <location>
        <begin position="228"/>
        <end position="351"/>
    </location>
</feature>
<reference evidence="4 5" key="1">
    <citation type="submission" date="2018-08" db="EMBL/GenBank/DDBJ databases">
        <title>Cellulomonas rhizosphaerae sp. nov., a novel actinomycete isolated from soil.</title>
        <authorList>
            <person name="Tian Y."/>
        </authorList>
    </citation>
    <scope>NUCLEOTIDE SEQUENCE [LARGE SCALE GENOMIC DNA]</scope>
    <source>
        <strain evidence="4 5">NEAU-TCZ24</strain>
    </source>
</reference>